<reference evidence="13 14" key="1">
    <citation type="journal article" date="2021" name="Microorganisms">
        <title>Acidisoma silvae sp. nov. and Acidisomacellulosilytica sp. nov., Two Acidophilic Bacteria Isolated from Decaying Wood, Hydrolyzing Cellulose and Producing Poly-3-hydroxybutyrate.</title>
        <authorList>
            <person name="Mieszkin S."/>
            <person name="Pouder E."/>
            <person name="Uroz S."/>
            <person name="Simon-Colin C."/>
            <person name="Alain K."/>
        </authorList>
    </citation>
    <scope>NUCLEOTIDE SEQUENCE [LARGE SCALE GENOMIC DNA]</scope>
    <source>
        <strain evidence="13 14">HW T5.17</strain>
    </source>
</reference>
<dbReference type="CDD" id="cd02165">
    <property type="entry name" value="NMNAT"/>
    <property type="match status" value="1"/>
</dbReference>
<dbReference type="PANTHER" id="PTHR39321:SF3">
    <property type="entry name" value="PHOSPHOPANTETHEINE ADENYLYLTRANSFERASE"/>
    <property type="match status" value="1"/>
</dbReference>
<protein>
    <recommendedName>
        <fullName evidence="11">Probable nicotinate-nucleotide adenylyltransferase</fullName>
        <ecNumber evidence="11">2.7.7.18</ecNumber>
    </recommendedName>
    <alternativeName>
        <fullName evidence="11">Deamido-NAD(+) diphosphorylase</fullName>
    </alternativeName>
    <alternativeName>
        <fullName evidence="11">Deamido-NAD(+) pyrophosphorylase</fullName>
    </alternativeName>
    <alternativeName>
        <fullName evidence="11">Nicotinate mononucleotide adenylyltransferase</fullName>
        <shortName evidence="11">NaMN adenylyltransferase</shortName>
    </alternativeName>
</protein>
<dbReference type="Proteomes" id="UP000721844">
    <property type="component" value="Unassembled WGS sequence"/>
</dbReference>
<dbReference type="EC" id="2.7.7.18" evidence="11"/>
<dbReference type="Pfam" id="PF01467">
    <property type="entry name" value="CTP_transf_like"/>
    <property type="match status" value="1"/>
</dbReference>
<comment type="function">
    <text evidence="1 11">Catalyzes the reversible adenylation of nicotinate mononucleotide (NaMN) to nicotinic acid adenine dinucleotide (NaAD).</text>
</comment>
<evidence type="ECO:0000259" key="12">
    <source>
        <dbReference type="Pfam" id="PF01467"/>
    </source>
</evidence>
<dbReference type="InterPro" id="IPR004821">
    <property type="entry name" value="Cyt_trans-like"/>
</dbReference>
<keyword evidence="14" id="KW-1185">Reference proteome</keyword>
<evidence type="ECO:0000256" key="10">
    <source>
        <dbReference type="ARBA" id="ARBA00048721"/>
    </source>
</evidence>
<dbReference type="EMBL" id="JAESVA010000001">
    <property type="protein sequence ID" value="MCB8878783.1"/>
    <property type="molecule type" value="Genomic_DNA"/>
</dbReference>
<dbReference type="SUPFAM" id="SSF52374">
    <property type="entry name" value="Nucleotidylyl transferase"/>
    <property type="match status" value="1"/>
</dbReference>
<dbReference type="PANTHER" id="PTHR39321">
    <property type="entry name" value="NICOTINATE-NUCLEOTIDE ADENYLYLTRANSFERASE-RELATED"/>
    <property type="match status" value="1"/>
</dbReference>
<dbReference type="GO" id="GO:0004515">
    <property type="term" value="F:nicotinate-nucleotide adenylyltransferase activity"/>
    <property type="evidence" value="ECO:0007669"/>
    <property type="project" value="UniProtKB-UniRule"/>
</dbReference>
<keyword evidence="7 11" id="KW-0547">Nucleotide-binding</keyword>
<evidence type="ECO:0000313" key="14">
    <source>
        <dbReference type="Proteomes" id="UP000721844"/>
    </source>
</evidence>
<gene>
    <name evidence="11" type="primary">nadD</name>
    <name evidence="13" type="ORF">ACELLULO517_00945</name>
</gene>
<dbReference type="InterPro" id="IPR014729">
    <property type="entry name" value="Rossmann-like_a/b/a_fold"/>
</dbReference>
<evidence type="ECO:0000256" key="1">
    <source>
        <dbReference type="ARBA" id="ARBA00002324"/>
    </source>
</evidence>
<dbReference type="NCBIfam" id="NF000843">
    <property type="entry name" value="PRK00071.2-2"/>
    <property type="match status" value="1"/>
</dbReference>
<sequence>MRGKRDGVPKHGDKRRMRIGLLGGSFNPAHDGHLHVARLACRRFALDQVWLMVSPGNPLKPARGMAPFGERLASAEAIADGRRIVATAIEAKLGSRYTWATLAKLHRIFPRVDFVWLMGADNLEDLARWQRWQRIAAQTALGILPRPEHNMEALAGRAAHRLRHARLPARAASRLAAAQTPAWIFLPAAQNALSATALRAAKSAATANEAATIDAATCSAIHGEGQ</sequence>
<evidence type="ECO:0000256" key="5">
    <source>
        <dbReference type="ARBA" id="ARBA00022679"/>
    </source>
</evidence>
<keyword evidence="4 11" id="KW-0662">Pyridine nucleotide biosynthesis</keyword>
<evidence type="ECO:0000256" key="9">
    <source>
        <dbReference type="ARBA" id="ARBA00023027"/>
    </source>
</evidence>
<dbReference type="RefSeq" id="WP_227304832.1">
    <property type="nucleotide sequence ID" value="NZ_JAESVA010000001.1"/>
</dbReference>
<proteinExistence type="inferred from homology"/>
<evidence type="ECO:0000256" key="2">
    <source>
        <dbReference type="ARBA" id="ARBA00005019"/>
    </source>
</evidence>
<feature type="domain" description="Cytidyltransferase-like" evidence="12">
    <location>
        <begin position="21"/>
        <end position="200"/>
    </location>
</feature>
<evidence type="ECO:0000256" key="8">
    <source>
        <dbReference type="ARBA" id="ARBA00022840"/>
    </source>
</evidence>
<evidence type="ECO:0000256" key="4">
    <source>
        <dbReference type="ARBA" id="ARBA00022642"/>
    </source>
</evidence>
<accession>A0A963YZ03</accession>
<comment type="catalytic activity">
    <reaction evidence="10 11">
        <text>nicotinate beta-D-ribonucleotide + ATP + H(+) = deamido-NAD(+) + diphosphate</text>
        <dbReference type="Rhea" id="RHEA:22860"/>
        <dbReference type="ChEBI" id="CHEBI:15378"/>
        <dbReference type="ChEBI" id="CHEBI:30616"/>
        <dbReference type="ChEBI" id="CHEBI:33019"/>
        <dbReference type="ChEBI" id="CHEBI:57502"/>
        <dbReference type="ChEBI" id="CHEBI:58437"/>
        <dbReference type="EC" id="2.7.7.18"/>
    </reaction>
</comment>
<dbReference type="AlphaFoldDB" id="A0A963YZ03"/>
<comment type="similarity">
    <text evidence="3 11">Belongs to the NadD family.</text>
</comment>
<evidence type="ECO:0000256" key="7">
    <source>
        <dbReference type="ARBA" id="ARBA00022741"/>
    </source>
</evidence>
<name>A0A963YZ03_9PROT</name>
<keyword evidence="9 11" id="KW-0520">NAD</keyword>
<keyword evidence="6 11" id="KW-0548">Nucleotidyltransferase</keyword>
<evidence type="ECO:0000313" key="13">
    <source>
        <dbReference type="EMBL" id="MCB8878783.1"/>
    </source>
</evidence>
<evidence type="ECO:0000256" key="6">
    <source>
        <dbReference type="ARBA" id="ARBA00022695"/>
    </source>
</evidence>
<dbReference type="HAMAP" id="MF_00244">
    <property type="entry name" value="NaMN_adenylyltr"/>
    <property type="match status" value="1"/>
</dbReference>
<dbReference type="Gene3D" id="3.40.50.620">
    <property type="entry name" value="HUPs"/>
    <property type="match status" value="1"/>
</dbReference>
<comment type="pathway">
    <text evidence="2 11">Cofactor biosynthesis; NAD(+) biosynthesis; deamido-NAD(+) from nicotinate D-ribonucleotide: step 1/1.</text>
</comment>
<dbReference type="GO" id="GO:0005524">
    <property type="term" value="F:ATP binding"/>
    <property type="evidence" value="ECO:0007669"/>
    <property type="project" value="UniProtKB-KW"/>
</dbReference>
<dbReference type="InterPro" id="IPR005248">
    <property type="entry name" value="NadD/NMNAT"/>
</dbReference>
<evidence type="ECO:0000256" key="3">
    <source>
        <dbReference type="ARBA" id="ARBA00009014"/>
    </source>
</evidence>
<keyword evidence="8 11" id="KW-0067">ATP-binding</keyword>
<organism evidence="13 14">
    <name type="scientific">Acidisoma cellulosilyticum</name>
    <dbReference type="NCBI Taxonomy" id="2802395"/>
    <lineage>
        <taxon>Bacteria</taxon>
        <taxon>Pseudomonadati</taxon>
        <taxon>Pseudomonadota</taxon>
        <taxon>Alphaproteobacteria</taxon>
        <taxon>Acetobacterales</taxon>
        <taxon>Acidocellaceae</taxon>
        <taxon>Acidisoma</taxon>
    </lineage>
</organism>
<comment type="caution">
    <text evidence="13">The sequence shown here is derived from an EMBL/GenBank/DDBJ whole genome shotgun (WGS) entry which is preliminary data.</text>
</comment>
<dbReference type="GO" id="GO:0009435">
    <property type="term" value="P:NAD+ biosynthetic process"/>
    <property type="evidence" value="ECO:0007669"/>
    <property type="project" value="UniProtKB-UniRule"/>
</dbReference>
<evidence type="ECO:0000256" key="11">
    <source>
        <dbReference type="HAMAP-Rule" id="MF_00244"/>
    </source>
</evidence>
<keyword evidence="5 11" id="KW-0808">Transferase</keyword>